<dbReference type="AlphaFoldDB" id="A0A1U7IRE7"/>
<reference evidence="1 2" key="1">
    <citation type="submission" date="2016-11" db="EMBL/GenBank/DDBJ databases">
        <title>Draft Genome Sequences of Nine Cyanobacterial Strains from Diverse Habitats.</title>
        <authorList>
            <person name="Zhu T."/>
            <person name="Hou S."/>
            <person name="Lu X."/>
            <person name="Hess W.R."/>
        </authorList>
    </citation>
    <scope>NUCLEOTIDE SEQUENCE [LARGE SCALE GENOMIC DNA]</scope>
    <source>
        <strain evidence="1 2">IAM M-71</strain>
    </source>
</reference>
<dbReference type="EMBL" id="MRCE01000003">
    <property type="protein sequence ID" value="OKH39976.1"/>
    <property type="molecule type" value="Genomic_DNA"/>
</dbReference>
<dbReference type="STRING" id="454136.NIES2119_03215"/>
<dbReference type="InterPro" id="IPR016032">
    <property type="entry name" value="Sig_transdc_resp-reg_C-effctor"/>
</dbReference>
<name>A0A1U7IRE7_9CYAN</name>
<evidence type="ECO:0000313" key="2">
    <source>
        <dbReference type="Proteomes" id="UP000185860"/>
    </source>
</evidence>
<dbReference type="RefSeq" id="WP_073592038.1">
    <property type="nucleotide sequence ID" value="NZ_MRCE01000003.1"/>
</dbReference>
<dbReference type="GO" id="GO:0006355">
    <property type="term" value="P:regulation of DNA-templated transcription"/>
    <property type="evidence" value="ECO:0007669"/>
    <property type="project" value="InterPro"/>
</dbReference>
<dbReference type="GO" id="GO:0003677">
    <property type="term" value="F:DNA binding"/>
    <property type="evidence" value="ECO:0007669"/>
    <property type="project" value="InterPro"/>
</dbReference>
<evidence type="ECO:0000313" key="1">
    <source>
        <dbReference type="EMBL" id="OKH39976.1"/>
    </source>
</evidence>
<sequence length="170" mass="19587">MSNDEMFAEAANHWDLERLYRDLAEAKRQFAPRARQGLTEREKLYLRGLLCGYSPAEMARKLLQSSKGVEVYVCKTLYQYLKKVADLPNEKLGNWRNINNLLEDAGYKSKTKSSVKSKLTNSLPIDALVKIVDTRFENHNTLTIDINIRLELPTDSESQEMEDMGKIDRT</sequence>
<proteinExistence type="predicted"/>
<dbReference type="Proteomes" id="UP000185860">
    <property type="component" value="Unassembled WGS sequence"/>
</dbReference>
<gene>
    <name evidence="1" type="ORF">NIES2119_03215</name>
</gene>
<protein>
    <submittedName>
        <fullName evidence="1">Uncharacterized protein</fullName>
    </submittedName>
</protein>
<comment type="caution">
    <text evidence="1">The sequence shown here is derived from an EMBL/GenBank/DDBJ whole genome shotgun (WGS) entry which is preliminary data.</text>
</comment>
<accession>A0A1U7IRE7</accession>
<dbReference type="SUPFAM" id="SSF46894">
    <property type="entry name" value="C-terminal effector domain of the bipartite response regulators"/>
    <property type="match status" value="1"/>
</dbReference>
<organism evidence="1 2">
    <name type="scientific">[Phormidium ambiguum] IAM M-71</name>
    <dbReference type="NCBI Taxonomy" id="454136"/>
    <lineage>
        <taxon>Bacteria</taxon>
        <taxon>Bacillati</taxon>
        <taxon>Cyanobacteriota</taxon>
        <taxon>Cyanophyceae</taxon>
        <taxon>Oscillatoriophycideae</taxon>
        <taxon>Aerosakkonematales</taxon>
        <taxon>Aerosakkonemataceae</taxon>
        <taxon>Floridanema</taxon>
    </lineage>
</organism>